<evidence type="ECO:0000256" key="3">
    <source>
        <dbReference type="ARBA" id="ARBA00006576"/>
    </source>
</evidence>
<evidence type="ECO:0000256" key="14">
    <source>
        <dbReference type="RuleBase" id="RU364006"/>
    </source>
</evidence>
<comment type="catalytic activity">
    <reaction evidence="10 14">
        <text>2'-deoxycytidine + H2O + H(+) = 2'-deoxyuridine + NH4(+)</text>
        <dbReference type="Rhea" id="RHEA:13433"/>
        <dbReference type="ChEBI" id="CHEBI:15377"/>
        <dbReference type="ChEBI" id="CHEBI:15378"/>
        <dbReference type="ChEBI" id="CHEBI:15698"/>
        <dbReference type="ChEBI" id="CHEBI:16450"/>
        <dbReference type="ChEBI" id="CHEBI:28938"/>
        <dbReference type="EC" id="3.5.4.5"/>
    </reaction>
</comment>
<feature type="domain" description="CMP/dCMP-type deaminase" evidence="15">
    <location>
        <begin position="7"/>
        <end position="133"/>
    </location>
</feature>
<evidence type="ECO:0000256" key="1">
    <source>
        <dbReference type="ARBA" id="ARBA00001947"/>
    </source>
</evidence>
<dbReference type="NCBIfam" id="TIGR01354">
    <property type="entry name" value="cyt_deam_tetra"/>
    <property type="match status" value="1"/>
</dbReference>
<dbReference type="EMBL" id="CP015519">
    <property type="protein sequence ID" value="APG28715.1"/>
    <property type="molecule type" value="Genomic_DNA"/>
</dbReference>
<dbReference type="GO" id="GO:0005829">
    <property type="term" value="C:cytosol"/>
    <property type="evidence" value="ECO:0007669"/>
    <property type="project" value="TreeGrafter"/>
</dbReference>
<name>A0A1L3GS36_9BACT</name>
<dbReference type="GO" id="GO:0004126">
    <property type="term" value="F:cytidine deaminase activity"/>
    <property type="evidence" value="ECO:0007669"/>
    <property type="project" value="UniProtKB-UniRule"/>
</dbReference>
<dbReference type="PROSITE" id="PS00903">
    <property type="entry name" value="CYT_DCMP_DEAMINASES_1"/>
    <property type="match status" value="1"/>
</dbReference>
<evidence type="ECO:0000256" key="13">
    <source>
        <dbReference type="PIRSR" id="PIRSR606262-3"/>
    </source>
</evidence>
<dbReference type="KEGG" id="pef:A7E78_13260"/>
<dbReference type="InterPro" id="IPR002125">
    <property type="entry name" value="CMP_dCMP_dom"/>
</dbReference>
<dbReference type="InterPro" id="IPR050202">
    <property type="entry name" value="Cyt/Deoxycyt_deaminase"/>
</dbReference>
<dbReference type="STRING" id="1842532.A7E78_13260"/>
<evidence type="ECO:0000313" key="16">
    <source>
        <dbReference type="EMBL" id="APG28715.1"/>
    </source>
</evidence>
<evidence type="ECO:0000259" key="15">
    <source>
        <dbReference type="PROSITE" id="PS51747"/>
    </source>
</evidence>
<evidence type="ECO:0000256" key="6">
    <source>
        <dbReference type="ARBA" id="ARBA00022723"/>
    </source>
</evidence>
<accession>A0A1L3GS36</accession>
<keyword evidence="8 13" id="KW-0862">Zinc</keyword>
<evidence type="ECO:0000256" key="12">
    <source>
        <dbReference type="PIRSR" id="PIRSR606262-1"/>
    </source>
</evidence>
<evidence type="ECO:0000256" key="8">
    <source>
        <dbReference type="ARBA" id="ARBA00022833"/>
    </source>
</evidence>
<gene>
    <name evidence="16" type="ORF">A7E78_13260</name>
</gene>
<evidence type="ECO:0000256" key="7">
    <source>
        <dbReference type="ARBA" id="ARBA00022801"/>
    </source>
</evidence>
<evidence type="ECO:0000313" key="17">
    <source>
        <dbReference type="Proteomes" id="UP000182517"/>
    </source>
</evidence>
<protein>
    <recommendedName>
        <fullName evidence="5 14">Cytidine deaminase</fullName>
        <ecNumber evidence="4 14">3.5.4.5</ecNumber>
    </recommendedName>
    <alternativeName>
        <fullName evidence="9 14">Cytidine aminohydrolase</fullName>
    </alternativeName>
</protein>
<feature type="binding site" evidence="13">
    <location>
        <position position="59"/>
    </location>
    <ligand>
        <name>Zn(2+)</name>
        <dbReference type="ChEBI" id="CHEBI:29105"/>
        <note>catalytic</note>
    </ligand>
</feature>
<dbReference type="PANTHER" id="PTHR11644">
    <property type="entry name" value="CYTIDINE DEAMINASE"/>
    <property type="match status" value="1"/>
</dbReference>
<dbReference type="GO" id="GO:0008270">
    <property type="term" value="F:zinc ion binding"/>
    <property type="evidence" value="ECO:0007669"/>
    <property type="project" value="UniProtKB-UniRule"/>
</dbReference>
<dbReference type="Proteomes" id="UP000182517">
    <property type="component" value="Chromosome"/>
</dbReference>
<evidence type="ECO:0000256" key="11">
    <source>
        <dbReference type="ARBA" id="ARBA00049558"/>
    </source>
</evidence>
<evidence type="ECO:0000256" key="10">
    <source>
        <dbReference type="ARBA" id="ARBA00049252"/>
    </source>
</evidence>
<dbReference type="EC" id="3.5.4.5" evidence="4 14"/>
<evidence type="ECO:0000256" key="9">
    <source>
        <dbReference type="ARBA" id="ARBA00032005"/>
    </source>
</evidence>
<dbReference type="PANTHER" id="PTHR11644:SF2">
    <property type="entry name" value="CYTIDINE DEAMINASE"/>
    <property type="match status" value="1"/>
</dbReference>
<dbReference type="OrthoDB" id="9795347at2"/>
<dbReference type="GO" id="GO:0055086">
    <property type="term" value="P:nucleobase-containing small molecule metabolic process"/>
    <property type="evidence" value="ECO:0007669"/>
    <property type="project" value="UniProtKB-ARBA"/>
</dbReference>
<reference evidence="16 17" key="1">
    <citation type="journal article" date="2017" name="Genome Announc.">
        <title>Complete Genome Sequences of Two Acetylene-Fermenting Pelobacter acetylenicus Strains.</title>
        <authorList>
            <person name="Sutton J.M."/>
            <person name="Baesman S.M."/>
            <person name="Fierst J.L."/>
            <person name="Poret-Peterson A.T."/>
            <person name="Oremland R.S."/>
            <person name="Dunlap D.S."/>
            <person name="Akob D.M."/>
        </authorList>
    </citation>
    <scope>NUCLEOTIDE SEQUENCE [LARGE SCALE GENOMIC DNA]</scope>
    <source>
        <strain evidence="16 17">SFB93</strain>
    </source>
</reference>
<evidence type="ECO:0000256" key="4">
    <source>
        <dbReference type="ARBA" id="ARBA00012783"/>
    </source>
</evidence>
<dbReference type="FunFam" id="3.40.140.10:FF:000008">
    <property type="entry name" value="Cytidine deaminase"/>
    <property type="match status" value="1"/>
</dbReference>
<evidence type="ECO:0000256" key="2">
    <source>
        <dbReference type="ARBA" id="ARBA00003949"/>
    </source>
</evidence>
<keyword evidence="17" id="KW-1185">Reference proteome</keyword>
<dbReference type="Pfam" id="PF00383">
    <property type="entry name" value="dCMP_cyt_deam_1"/>
    <property type="match status" value="1"/>
</dbReference>
<organism evidence="16 17">
    <name type="scientific">Syntrophotalea acetylenivorans</name>
    <dbReference type="NCBI Taxonomy" id="1842532"/>
    <lineage>
        <taxon>Bacteria</taxon>
        <taxon>Pseudomonadati</taxon>
        <taxon>Thermodesulfobacteriota</taxon>
        <taxon>Desulfuromonadia</taxon>
        <taxon>Desulfuromonadales</taxon>
        <taxon>Syntrophotaleaceae</taxon>
        <taxon>Syntrophotalea</taxon>
    </lineage>
</organism>
<keyword evidence="7 14" id="KW-0378">Hydrolase</keyword>
<comment type="cofactor">
    <cofactor evidence="1 13 14">
        <name>Zn(2+)</name>
        <dbReference type="ChEBI" id="CHEBI:29105"/>
    </cofactor>
</comment>
<dbReference type="GO" id="GO:0042802">
    <property type="term" value="F:identical protein binding"/>
    <property type="evidence" value="ECO:0007669"/>
    <property type="project" value="UniProtKB-ARBA"/>
</dbReference>
<proteinExistence type="inferred from homology"/>
<keyword evidence="6 13" id="KW-0479">Metal-binding</keyword>
<dbReference type="InterPro" id="IPR006262">
    <property type="entry name" value="Cyt_deam_tetra"/>
</dbReference>
<dbReference type="Gene3D" id="3.40.140.10">
    <property type="entry name" value="Cytidine Deaminase, domain 2"/>
    <property type="match status" value="1"/>
</dbReference>
<dbReference type="PROSITE" id="PS51747">
    <property type="entry name" value="CYT_DCMP_DEAMINASES_2"/>
    <property type="match status" value="1"/>
</dbReference>
<feature type="active site" description="Proton donor" evidence="12">
    <location>
        <position position="61"/>
    </location>
</feature>
<dbReference type="InterPro" id="IPR016193">
    <property type="entry name" value="Cytidine_deaminase-like"/>
</dbReference>
<dbReference type="SUPFAM" id="SSF53927">
    <property type="entry name" value="Cytidine deaminase-like"/>
    <property type="match status" value="1"/>
</dbReference>
<dbReference type="GO" id="GO:0072527">
    <property type="term" value="P:pyrimidine-containing compound metabolic process"/>
    <property type="evidence" value="ECO:0007669"/>
    <property type="project" value="UniProtKB-ARBA"/>
</dbReference>
<comment type="catalytic activity">
    <reaction evidence="11 14">
        <text>cytidine + H2O + H(+) = uridine + NH4(+)</text>
        <dbReference type="Rhea" id="RHEA:16069"/>
        <dbReference type="ChEBI" id="CHEBI:15377"/>
        <dbReference type="ChEBI" id="CHEBI:15378"/>
        <dbReference type="ChEBI" id="CHEBI:16704"/>
        <dbReference type="ChEBI" id="CHEBI:17562"/>
        <dbReference type="ChEBI" id="CHEBI:28938"/>
        <dbReference type="EC" id="3.5.4.5"/>
    </reaction>
</comment>
<dbReference type="RefSeq" id="WP_072284739.1">
    <property type="nucleotide sequence ID" value="NZ_CP015519.1"/>
</dbReference>
<sequence length="140" mass="14879">MENLNPTQKTALEEAARQACRYAYAPYSNFPVGAAVLTGSGQIVTGCNVENASQGLSCCAERVALFNAASQGHQRIVALAIYTPTATPTPPCGACRQVLREFAADAVIISLCQGDQRLESSLAALLPMAFSMNRRQDQTP</sequence>
<dbReference type="CDD" id="cd01283">
    <property type="entry name" value="cytidine_deaminase"/>
    <property type="match status" value="1"/>
</dbReference>
<comment type="function">
    <text evidence="2 14">This enzyme scavenges exogenous and endogenous cytidine and 2'-deoxycytidine for UMP synthesis.</text>
</comment>
<dbReference type="InterPro" id="IPR016192">
    <property type="entry name" value="APOBEC/CMP_deaminase_Zn-bd"/>
</dbReference>
<dbReference type="NCBIfam" id="NF004064">
    <property type="entry name" value="PRK05578.1"/>
    <property type="match status" value="1"/>
</dbReference>
<evidence type="ECO:0000256" key="5">
    <source>
        <dbReference type="ARBA" id="ARBA00018266"/>
    </source>
</evidence>
<comment type="similarity">
    <text evidence="3 14">Belongs to the cytidine and deoxycytidylate deaminase family.</text>
</comment>
<feature type="binding site" evidence="13">
    <location>
        <position position="92"/>
    </location>
    <ligand>
        <name>Zn(2+)</name>
        <dbReference type="ChEBI" id="CHEBI:29105"/>
        <note>catalytic</note>
    </ligand>
</feature>
<feature type="binding site" evidence="13">
    <location>
        <position position="95"/>
    </location>
    <ligand>
        <name>Zn(2+)</name>
        <dbReference type="ChEBI" id="CHEBI:29105"/>
        <note>catalytic</note>
    </ligand>
</feature>
<dbReference type="AlphaFoldDB" id="A0A1L3GS36"/>